<sequence>MMKKFEATGSLASRQRSGRPSTAAAFATTAEQKVQSMSAIEAHGDCIAREESFEADRSVVQKCLGSTANNFAMVSLQVAA</sequence>
<organism evidence="2 3">
    <name type="scientific">Trichonephila inaurata madagascariensis</name>
    <dbReference type="NCBI Taxonomy" id="2747483"/>
    <lineage>
        <taxon>Eukaryota</taxon>
        <taxon>Metazoa</taxon>
        <taxon>Ecdysozoa</taxon>
        <taxon>Arthropoda</taxon>
        <taxon>Chelicerata</taxon>
        <taxon>Arachnida</taxon>
        <taxon>Araneae</taxon>
        <taxon>Araneomorphae</taxon>
        <taxon>Entelegynae</taxon>
        <taxon>Araneoidea</taxon>
        <taxon>Nephilidae</taxon>
        <taxon>Trichonephila</taxon>
        <taxon>Trichonephila inaurata</taxon>
    </lineage>
</organism>
<dbReference type="OrthoDB" id="6435345at2759"/>
<name>A0A8X7BRL5_9ARAC</name>
<evidence type="ECO:0000313" key="2">
    <source>
        <dbReference type="EMBL" id="GFY40067.1"/>
    </source>
</evidence>
<evidence type="ECO:0000256" key="1">
    <source>
        <dbReference type="SAM" id="MobiDB-lite"/>
    </source>
</evidence>
<reference evidence="2" key="1">
    <citation type="submission" date="2020-08" db="EMBL/GenBank/DDBJ databases">
        <title>Multicomponent nature underlies the extraordinary mechanical properties of spider dragline silk.</title>
        <authorList>
            <person name="Kono N."/>
            <person name="Nakamura H."/>
            <person name="Mori M."/>
            <person name="Yoshida Y."/>
            <person name="Ohtoshi R."/>
            <person name="Malay A.D."/>
            <person name="Moran D.A.P."/>
            <person name="Tomita M."/>
            <person name="Numata K."/>
            <person name="Arakawa K."/>
        </authorList>
    </citation>
    <scope>NUCLEOTIDE SEQUENCE</scope>
</reference>
<dbReference type="AlphaFoldDB" id="A0A8X7BRL5"/>
<evidence type="ECO:0000313" key="3">
    <source>
        <dbReference type="Proteomes" id="UP000886998"/>
    </source>
</evidence>
<keyword evidence="3" id="KW-1185">Reference proteome</keyword>
<proteinExistence type="predicted"/>
<gene>
    <name evidence="2" type="ORF">TNIN_251861</name>
</gene>
<dbReference type="EMBL" id="BMAV01001646">
    <property type="protein sequence ID" value="GFY40067.1"/>
    <property type="molecule type" value="Genomic_DNA"/>
</dbReference>
<protein>
    <submittedName>
        <fullName evidence="2">Uncharacterized protein</fullName>
    </submittedName>
</protein>
<feature type="compositionally biased region" description="Polar residues" evidence="1">
    <location>
        <begin position="10"/>
        <end position="20"/>
    </location>
</feature>
<feature type="region of interest" description="Disordered" evidence="1">
    <location>
        <begin position="1"/>
        <end position="23"/>
    </location>
</feature>
<accession>A0A8X7BRL5</accession>
<comment type="caution">
    <text evidence="2">The sequence shown here is derived from an EMBL/GenBank/DDBJ whole genome shotgun (WGS) entry which is preliminary data.</text>
</comment>
<dbReference type="Proteomes" id="UP000886998">
    <property type="component" value="Unassembled WGS sequence"/>
</dbReference>